<dbReference type="AlphaFoldDB" id="A0A9P5PIL3"/>
<comment type="caution">
    <text evidence="1">The sequence shown here is derived from an EMBL/GenBank/DDBJ whole genome shotgun (WGS) entry which is preliminary data.</text>
</comment>
<protein>
    <submittedName>
        <fullName evidence="1">Uncharacterized protein</fullName>
    </submittedName>
</protein>
<dbReference type="EMBL" id="JADNRY010000164">
    <property type="protein sequence ID" value="KAF9062735.1"/>
    <property type="molecule type" value="Genomic_DNA"/>
</dbReference>
<accession>A0A9P5PIL3</accession>
<proteinExistence type="predicted"/>
<keyword evidence="2" id="KW-1185">Reference proteome</keyword>
<gene>
    <name evidence="1" type="ORF">BDP27DRAFT_275988</name>
</gene>
<dbReference type="Proteomes" id="UP000772434">
    <property type="component" value="Unassembled WGS sequence"/>
</dbReference>
<sequence>MQAWTKTKTNLSKHKHIHVCQTSRRPRLILPRSRRPLTARSVGERAACTILVRSSRRNLTLHCAKVHPVMMVHPNHSFFTVRRNDRESEIPFRLILLHTLLAQLREFRGPICTKNGILLRLLDLVEFAFSAHVYVPNPFTSNTHVQVSVHTDSLA</sequence>
<reference evidence="1" key="1">
    <citation type="submission" date="2020-11" db="EMBL/GenBank/DDBJ databases">
        <authorList>
            <consortium name="DOE Joint Genome Institute"/>
            <person name="Ahrendt S."/>
            <person name="Riley R."/>
            <person name="Andreopoulos W."/>
            <person name="Labutti K."/>
            <person name="Pangilinan J."/>
            <person name="Ruiz-Duenas F.J."/>
            <person name="Barrasa J.M."/>
            <person name="Sanchez-Garcia M."/>
            <person name="Camarero S."/>
            <person name="Miyauchi S."/>
            <person name="Serrano A."/>
            <person name="Linde D."/>
            <person name="Babiker R."/>
            <person name="Drula E."/>
            <person name="Ayuso-Fernandez I."/>
            <person name="Pacheco R."/>
            <person name="Padilla G."/>
            <person name="Ferreira P."/>
            <person name="Barriuso J."/>
            <person name="Kellner H."/>
            <person name="Castanera R."/>
            <person name="Alfaro M."/>
            <person name="Ramirez L."/>
            <person name="Pisabarro A.G."/>
            <person name="Kuo A."/>
            <person name="Tritt A."/>
            <person name="Lipzen A."/>
            <person name="He G."/>
            <person name="Yan M."/>
            <person name="Ng V."/>
            <person name="Cullen D."/>
            <person name="Martin F."/>
            <person name="Rosso M.-N."/>
            <person name="Henrissat B."/>
            <person name="Hibbett D."/>
            <person name="Martinez A.T."/>
            <person name="Grigoriev I.V."/>
        </authorList>
    </citation>
    <scope>NUCLEOTIDE SEQUENCE</scope>
    <source>
        <strain evidence="1">AH 40177</strain>
    </source>
</reference>
<evidence type="ECO:0000313" key="1">
    <source>
        <dbReference type="EMBL" id="KAF9062735.1"/>
    </source>
</evidence>
<name>A0A9P5PIL3_9AGAR</name>
<evidence type="ECO:0000313" key="2">
    <source>
        <dbReference type="Proteomes" id="UP000772434"/>
    </source>
</evidence>
<organism evidence="1 2">
    <name type="scientific">Rhodocollybia butyracea</name>
    <dbReference type="NCBI Taxonomy" id="206335"/>
    <lineage>
        <taxon>Eukaryota</taxon>
        <taxon>Fungi</taxon>
        <taxon>Dikarya</taxon>
        <taxon>Basidiomycota</taxon>
        <taxon>Agaricomycotina</taxon>
        <taxon>Agaricomycetes</taxon>
        <taxon>Agaricomycetidae</taxon>
        <taxon>Agaricales</taxon>
        <taxon>Marasmiineae</taxon>
        <taxon>Omphalotaceae</taxon>
        <taxon>Rhodocollybia</taxon>
    </lineage>
</organism>